<evidence type="ECO:0000256" key="1">
    <source>
        <dbReference type="SAM" id="Phobius"/>
    </source>
</evidence>
<sequence>MMAVVPKHKDPHARYDPNQELTADQLHRFGKVANKAQARRDQIAQRSSLSTAARAAREAAMKPIVVPKKDKPNSARYAAWMLVVMAICLWLMFMSR</sequence>
<reference evidence="2 3" key="1">
    <citation type="submission" date="2019-09" db="EMBL/GenBank/DDBJ databases">
        <title>Draft genome sequencing and comparative genomics of hatchery-associated Vibrios.</title>
        <authorList>
            <person name="Kehlet-Delgado H."/>
            <person name="Mueller R.S."/>
        </authorList>
    </citation>
    <scope>NUCLEOTIDE SEQUENCE [LARGE SCALE GENOMIC DNA]</scope>
    <source>
        <strain evidence="2 3">09-121-3</strain>
    </source>
</reference>
<feature type="transmembrane region" description="Helical" evidence="1">
    <location>
        <begin position="77"/>
        <end position="95"/>
    </location>
</feature>
<keyword evidence="1" id="KW-0472">Membrane</keyword>
<evidence type="ECO:0000313" key="3">
    <source>
        <dbReference type="Proteomes" id="UP000576645"/>
    </source>
</evidence>
<proteinExistence type="predicted"/>
<protein>
    <submittedName>
        <fullName evidence="2">Uncharacterized protein</fullName>
    </submittedName>
</protein>
<gene>
    <name evidence="2" type="ORF">F0238_13865</name>
</gene>
<comment type="caution">
    <text evidence="2">The sequence shown here is derived from an EMBL/GenBank/DDBJ whole genome shotgun (WGS) entry which is preliminary data.</text>
</comment>
<dbReference type="EMBL" id="VTXP01000006">
    <property type="protein sequence ID" value="NOJ23818.1"/>
    <property type="molecule type" value="Genomic_DNA"/>
</dbReference>
<evidence type="ECO:0000313" key="2">
    <source>
        <dbReference type="EMBL" id="NOJ23818.1"/>
    </source>
</evidence>
<organism evidence="2 3">
    <name type="scientific">Vibrio coralliilyticus</name>
    <dbReference type="NCBI Taxonomy" id="190893"/>
    <lineage>
        <taxon>Bacteria</taxon>
        <taxon>Pseudomonadati</taxon>
        <taxon>Pseudomonadota</taxon>
        <taxon>Gammaproteobacteria</taxon>
        <taxon>Vibrionales</taxon>
        <taxon>Vibrionaceae</taxon>
        <taxon>Vibrio</taxon>
    </lineage>
</organism>
<keyword evidence="1" id="KW-1133">Transmembrane helix</keyword>
<accession>A0AAJ3C646</accession>
<dbReference type="Proteomes" id="UP000576645">
    <property type="component" value="Unassembled WGS sequence"/>
</dbReference>
<dbReference type="AlphaFoldDB" id="A0AAJ3C646"/>
<name>A0AAJ3C646_9VIBR</name>
<keyword evidence="1" id="KW-0812">Transmembrane</keyword>